<dbReference type="GO" id="GO:0006260">
    <property type="term" value="P:DNA replication"/>
    <property type="evidence" value="ECO:0007669"/>
    <property type="project" value="UniProtKB-KW"/>
</dbReference>
<evidence type="ECO:0000313" key="5">
    <source>
        <dbReference type="Proteomes" id="UP000298061"/>
    </source>
</evidence>
<gene>
    <name evidence="4" type="ORF">EWM64_g7313</name>
</gene>
<keyword evidence="2" id="KW-0235">DNA replication</keyword>
<dbReference type="InterPro" id="IPR019128">
    <property type="entry name" value="Dcc1"/>
</dbReference>
<dbReference type="GO" id="GO:0000775">
    <property type="term" value="C:chromosome, centromeric region"/>
    <property type="evidence" value="ECO:0007669"/>
    <property type="project" value="TreeGrafter"/>
</dbReference>
<evidence type="ECO:0000256" key="3">
    <source>
        <dbReference type="SAM" id="MobiDB-lite"/>
    </source>
</evidence>
<organism evidence="4 5">
    <name type="scientific">Hericium alpestre</name>
    <dbReference type="NCBI Taxonomy" id="135208"/>
    <lineage>
        <taxon>Eukaryota</taxon>
        <taxon>Fungi</taxon>
        <taxon>Dikarya</taxon>
        <taxon>Basidiomycota</taxon>
        <taxon>Agaricomycotina</taxon>
        <taxon>Agaricomycetes</taxon>
        <taxon>Russulales</taxon>
        <taxon>Hericiaceae</taxon>
        <taxon>Hericium</taxon>
    </lineage>
</organism>
<proteinExistence type="inferred from homology"/>
<dbReference type="OrthoDB" id="276989at2759"/>
<protein>
    <recommendedName>
        <fullName evidence="6">Sister chromatid cohesion protein DCC1</fullName>
    </recommendedName>
</protein>
<dbReference type="PANTHER" id="PTHR13395">
    <property type="entry name" value="SISTER CHROMATID COHESION PROTEIN DCC1-RELATED"/>
    <property type="match status" value="1"/>
</dbReference>
<comment type="caution">
    <text evidence="4">The sequence shown here is derived from an EMBL/GenBank/DDBJ whole genome shotgun (WGS) entry which is preliminary data.</text>
</comment>
<dbReference type="GO" id="GO:0031390">
    <property type="term" value="C:Ctf18 RFC-like complex"/>
    <property type="evidence" value="ECO:0007669"/>
    <property type="project" value="InterPro"/>
</dbReference>
<evidence type="ECO:0000256" key="1">
    <source>
        <dbReference type="ARBA" id="ARBA00007017"/>
    </source>
</evidence>
<dbReference type="PANTHER" id="PTHR13395:SF6">
    <property type="entry name" value="SISTER CHROMATID COHESION PROTEIN DCC1"/>
    <property type="match status" value="1"/>
</dbReference>
<feature type="compositionally biased region" description="Acidic residues" evidence="3">
    <location>
        <begin position="124"/>
        <end position="135"/>
    </location>
</feature>
<accession>A0A4Y9ZT89</accession>
<dbReference type="GO" id="GO:0000785">
    <property type="term" value="C:chromatin"/>
    <property type="evidence" value="ECO:0007669"/>
    <property type="project" value="TreeGrafter"/>
</dbReference>
<dbReference type="Pfam" id="PF09724">
    <property type="entry name" value="Dcc1"/>
    <property type="match status" value="1"/>
</dbReference>
<dbReference type="GO" id="GO:0034088">
    <property type="term" value="P:maintenance of mitotic sister chromatid cohesion"/>
    <property type="evidence" value="ECO:0007669"/>
    <property type="project" value="TreeGrafter"/>
</dbReference>
<reference evidence="4 5" key="1">
    <citation type="submission" date="2019-02" db="EMBL/GenBank/DDBJ databases">
        <title>Genome sequencing of the rare red list fungi Hericium alpestre (H. flagellum).</title>
        <authorList>
            <person name="Buettner E."/>
            <person name="Kellner H."/>
        </authorList>
    </citation>
    <scope>NUCLEOTIDE SEQUENCE [LARGE SCALE GENOMIC DNA]</scope>
    <source>
        <strain evidence="4 5">DSM 108284</strain>
    </source>
</reference>
<evidence type="ECO:0008006" key="6">
    <source>
        <dbReference type="Google" id="ProtNLM"/>
    </source>
</evidence>
<dbReference type="STRING" id="135208.A0A4Y9ZT89"/>
<dbReference type="AlphaFoldDB" id="A0A4Y9ZT89"/>
<feature type="region of interest" description="Disordered" evidence="3">
    <location>
        <begin position="124"/>
        <end position="156"/>
    </location>
</feature>
<dbReference type="Proteomes" id="UP000298061">
    <property type="component" value="Unassembled WGS sequence"/>
</dbReference>
<name>A0A4Y9ZT89_9AGAM</name>
<dbReference type="EMBL" id="SFCI01001126">
    <property type="protein sequence ID" value="TFY76699.1"/>
    <property type="molecule type" value="Genomic_DNA"/>
</dbReference>
<comment type="similarity">
    <text evidence="1">Belongs to the DCC1 family.</text>
</comment>
<evidence type="ECO:0000256" key="2">
    <source>
        <dbReference type="ARBA" id="ARBA00022705"/>
    </source>
</evidence>
<sequence length="378" mass="42696">MPDLDIKFPGGPSQQSSYRLLELPSELLKLVESSADNDLRFTIKGAPDEDAVLCTENKTYTLRSVVLSNSVLVMTPPKRDTVEADGDREAVVIRDTLGEILELVPAVPKLHRLKGLLRGMEWEEGHEDEDDEGEGDSPKPQKRQGYSYEQAKSEIQSSEEELRRALRERHILVIDGNLRPLTPSYLLTILELLLIQLVSLSQDHQSAAVTDLIRSIEDDHDIKREVIIQVMEWFGKVSSNKWRMDVEAVVTQVGLGILRHYKDEPIAEEELLATWRKAVGDKFASQISLALLLGNYLTSTSPFASGLQILYFPQSELPTDPSARFADLFLTRSKWKAVDIAPFLADIVVDNKDRDKLLLKYARAQTDKEGIWYTARAR</sequence>
<evidence type="ECO:0000313" key="4">
    <source>
        <dbReference type="EMBL" id="TFY76699.1"/>
    </source>
</evidence>
<keyword evidence="5" id="KW-1185">Reference proteome</keyword>